<keyword evidence="12" id="KW-1185">Reference proteome</keyword>
<gene>
    <name evidence="11" type="ORF">H7B67_20995</name>
</gene>
<keyword evidence="4" id="KW-0902">Two-component regulatory system</keyword>
<dbReference type="SUPFAM" id="SSF52172">
    <property type="entry name" value="CheY-like"/>
    <property type="match status" value="1"/>
</dbReference>
<keyword evidence="2" id="KW-0963">Cytoplasm</keyword>
<dbReference type="GO" id="GO:0003700">
    <property type="term" value="F:DNA-binding transcription factor activity"/>
    <property type="evidence" value="ECO:0007669"/>
    <property type="project" value="InterPro"/>
</dbReference>
<dbReference type="InterPro" id="IPR001789">
    <property type="entry name" value="Sig_transdc_resp-reg_receiver"/>
</dbReference>
<dbReference type="PRINTS" id="PR00032">
    <property type="entry name" value="HTHARAC"/>
</dbReference>
<protein>
    <submittedName>
        <fullName evidence="11">Response regulator transcription factor</fullName>
    </submittedName>
</protein>
<dbReference type="GO" id="GO:0000160">
    <property type="term" value="P:phosphorelay signal transduction system"/>
    <property type="evidence" value="ECO:0007669"/>
    <property type="project" value="UniProtKB-KW"/>
</dbReference>
<evidence type="ECO:0000313" key="12">
    <source>
        <dbReference type="Proteomes" id="UP000535838"/>
    </source>
</evidence>
<dbReference type="InterPro" id="IPR009057">
    <property type="entry name" value="Homeodomain-like_sf"/>
</dbReference>
<dbReference type="SUPFAM" id="SSF46689">
    <property type="entry name" value="Homeodomain-like"/>
    <property type="match status" value="2"/>
</dbReference>
<dbReference type="PROSITE" id="PS01124">
    <property type="entry name" value="HTH_ARAC_FAMILY_2"/>
    <property type="match status" value="1"/>
</dbReference>
<dbReference type="PROSITE" id="PS00041">
    <property type="entry name" value="HTH_ARAC_FAMILY_1"/>
    <property type="match status" value="1"/>
</dbReference>
<dbReference type="GO" id="GO:0043565">
    <property type="term" value="F:sequence-specific DNA binding"/>
    <property type="evidence" value="ECO:0007669"/>
    <property type="project" value="InterPro"/>
</dbReference>
<feature type="modified residue" description="4-aspartylphosphate" evidence="8">
    <location>
        <position position="55"/>
    </location>
</feature>
<evidence type="ECO:0000256" key="7">
    <source>
        <dbReference type="ARBA" id="ARBA00023163"/>
    </source>
</evidence>
<dbReference type="AlphaFoldDB" id="A0A841T2L2"/>
<evidence type="ECO:0000256" key="4">
    <source>
        <dbReference type="ARBA" id="ARBA00023012"/>
    </source>
</evidence>
<dbReference type="InterPro" id="IPR011006">
    <property type="entry name" value="CheY-like_superfamily"/>
</dbReference>
<keyword evidence="7" id="KW-0804">Transcription</keyword>
<dbReference type="InterPro" id="IPR041522">
    <property type="entry name" value="CdaR_GGDEF"/>
</dbReference>
<dbReference type="PROSITE" id="PS50110">
    <property type="entry name" value="RESPONSE_REGULATORY"/>
    <property type="match status" value="1"/>
</dbReference>
<dbReference type="PANTHER" id="PTHR42713">
    <property type="entry name" value="HISTIDINE KINASE-RELATED"/>
    <property type="match status" value="1"/>
</dbReference>
<dbReference type="InterPro" id="IPR020449">
    <property type="entry name" value="Tscrpt_reg_AraC-type_HTH"/>
</dbReference>
<evidence type="ECO:0000259" key="10">
    <source>
        <dbReference type="PROSITE" id="PS50110"/>
    </source>
</evidence>
<evidence type="ECO:0000256" key="1">
    <source>
        <dbReference type="ARBA" id="ARBA00004496"/>
    </source>
</evidence>
<evidence type="ECO:0000256" key="5">
    <source>
        <dbReference type="ARBA" id="ARBA00023015"/>
    </source>
</evidence>
<dbReference type="GO" id="GO:0005737">
    <property type="term" value="C:cytoplasm"/>
    <property type="evidence" value="ECO:0007669"/>
    <property type="project" value="UniProtKB-SubCell"/>
</dbReference>
<dbReference type="InterPro" id="IPR051552">
    <property type="entry name" value="HptR"/>
</dbReference>
<keyword evidence="5" id="KW-0805">Transcription regulation</keyword>
<feature type="domain" description="Response regulatory" evidence="10">
    <location>
        <begin position="3"/>
        <end position="120"/>
    </location>
</feature>
<keyword evidence="3 8" id="KW-0597">Phosphoprotein</keyword>
<dbReference type="EMBL" id="JACJVQ010000019">
    <property type="protein sequence ID" value="MBB6636608.1"/>
    <property type="molecule type" value="Genomic_DNA"/>
</dbReference>
<evidence type="ECO:0000256" key="8">
    <source>
        <dbReference type="PROSITE-ProRule" id="PRU00169"/>
    </source>
</evidence>
<dbReference type="SMART" id="SM00448">
    <property type="entry name" value="REC"/>
    <property type="match status" value="1"/>
</dbReference>
<evidence type="ECO:0000259" key="9">
    <source>
        <dbReference type="PROSITE" id="PS01124"/>
    </source>
</evidence>
<sequence>MLKALVFDDEYIVLEGLRRMIDWEAFGIELAGMAGDGPAALELFLRVRPQLVLTDINMPGMDGLQLIRSILDVAPDTYCIVFSGYNEYEYVKRAIQIGVSDYLEKPLEVENIEEALKKAIGQIQKRNETQAIKQSYEESRNVLFEKITLELILGKTQALPKWKDQLGLHADSIAGLTVLACSEEITLDNRPDCHFVSIRNGEEHLVLLLHRILPTQELWEEIDQEAEKRSLTVGSGRTKADPHQLADSYQEARRALRCARFLHQLGRVGFEDLGELITSPEPLSEREEAIILCLRAGNYSGLMEHLQPFMDWIQSELVAPEVVEREMVKLLYLALEAVKESPSSSRNEPFAPHIEIRNIHGRDQMLAWFRGQFERIVHSALELRENTKYSAVEQAQLYIENNLSQDLSLQEVARHVGMNPSYLSVLFKEVTGETYIKFLTRFRMELAKKWLLEGMKVSEVSEKVGYLTYRHFSEVFKKHTGLSPGQFKDRVGPTER</sequence>
<evidence type="ECO:0000256" key="2">
    <source>
        <dbReference type="ARBA" id="ARBA00022490"/>
    </source>
</evidence>
<evidence type="ECO:0000256" key="6">
    <source>
        <dbReference type="ARBA" id="ARBA00023125"/>
    </source>
</evidence>
<keyword evidence="6" id="KW-0238">DNA-binding</keyword>
<comment type="subcellular location">
    <subcellularLocation>
        <location evidence="1">Cytoplasm</location>
    </subcellularLocation>
</comment>
<name>A0A841T2L2_9BACL</name>
<evidence type="ECO:0000313" key="11">
    <source>
        <dbReference type="EMBL" id="MBB6636608.1"/>
    </source>
</evidence>
<dbReference type="SMART" id="SM00342">
    <property type="entry name" value="HTH_ARAC"/>
    <property type="match status" value="1"/>
</dbReference>
<dbReference type="Gene3D" id="1.10.10.60">
    <property type="entry name" value="Homeodomain-like"/>
    <property type="match status" value="2"/>
</dbReference>
<dbReference type="InterPro" id="IPR018060">
    <property type="entry name" value="HTH_AraC"/>
</dbReference>
<reference evidence="11 12" key="1">
    <citation type="submission" date="2020-08" db="EMBL/GenBank/DDBJ databases">
        <title>Cohnella phylogeny.</title>
        <authorList>
            <person name="Dunlap C."/>
        </authorList>
    </citation>
    <scope>NUCLEOTIDE SEQUENCE [LARGE SCALE GENOMIC DNA]</scope>
    <source>
        <strain evidence="11 12">DSM 25241</strain>
    </source>
</reference>
<dbReference type="Pfam" id="PF00072">
    <property type="entry name" value="Response_reg"/>
    <property type="match status" value="1"/>
</dbReference>
<organism evidence="11 12">
    <name type="scientific">Cohnella thailandensis</name>
    <dbReference type="NCBI Taxonomy" id="557557"/>
    <lineage>
        <taxon>Bacteria</taxon>
        <taxon>Bacillati</taxon>
        <taxon>Bacillota</taxon>
        <taxon>Bacilli</taxon>
        <taxon>Bacillales</taxon>
        <taxon>Paenibacillaceae</taxon>
        <taxon>Cohnella</taxon>
    </lineage>
</organism>
<accession>A0A841T2L2</accession>
<dbReference type="Proteomes" id="UP000535838">
    <property type="component" value="Unassembled WGS sequence"/>
</dbReference>
<dbReference type="RefSeq" id="WP_185121825.1">
    <property type="nucleotide sequence ID" value="NZ_JACJVQ010000019.1"/>
</dbReference>
<dbReference type="InterPro" id="IPR018062">
    <property type="entry name" value="HTH_AraC-typ_CS"/>
</dbReference>
<dbReference type="Gene3D" id="3.40.50.2300">
    <property type="match status" value="1"/>
</dbReference>
<proteinExistence type="predicted"/>
<dbReference type="Pfam" id="PF17853">
    <property type="entry name" value="GGDEF_2"/>
    <property type="match status" value="1"/>
</dbReference>
<evidence type="ECO:0000256" key="3">
    <source>
        <dbReference type="ARBA" id="ARBA00022553"/>
    </source>
</evidence>
<comment type="caution">
    <text evidence="11">The sequence shown here is derived from an EMBL/GenBank/DDBJ whole genome shotgun (WGS) entry which is preliminary data.</text>
</comment>
<dbReference type="CDD" id="cd17536">
    <property type="entry name" value="REC_YesN-like"/>
    <property type="match status" value="1"/>
</dbReference>
<dbReference type="PANTHER" id="PTHR42713:SF3">
    <property type="entry name" value="TRANSCRIPTIONAL REGULATORY PROTEIN HPTR"/>
    <property type="match status" value="1"/>
</dbReference>
<dbReference type="Pfam" id="PF12833">
    <property type="entry name" value="HTH_18"/>
    <property type="match status" value="1"/>
</dbReference>
<feature type="domain" description="HTH araC/xylS-type" evidence="9">
    <location>
        <begin position="393"/>
        <end position="490"/>
    </location>
</feature>